<sequence>MPLQHPCLCLARPCLPYLVPRWKLSVPSPNMLLTSPNMLSEQRVKSTNNTANGPYQAYFTPYSSWMTVEANYIHMLFTNQPLLVPSLGVGAGVDEEDHIAHAHAHTDPPFPQFLPQPLLPKSKGKRRARQQITPLPDSDDNITIVEDPATSPCWHHRYSGSDNVEVVSPVPSRQSKRPCLAISTWTASLVPSLTSSTSASSSNLSTPSSPDFPAALLPTLYSYKSHH</sequence>
<comment type="caution">
    <text evidence="2">The sequence shown here is derived from an EMBL/GenBank/DDBJ whole genome shotgun (WGS) entry which is preliminary data.</text>
</comment>
<feature type="region of interest" description="Disordered" evidence="1">
    <location>
        <begin position="103"/>
        <end position="142"/>
    </location>
</feature>
<dbReference type="Proteomes" id="UP001218218">
    <property type="component" value="Unassembled WGS sequence"/>
</dbReference>
<evidence type="ECO:0000256" key="1">
    <source>
        <dbReference type="SAM" id="MobiDB-lite"/>
    </source>
</evidence>
<evidence type="ECO:0000313" key="2">
    <source>
        <dbReference type="EMBL" id="KAJ7347926.1"/>
    </source>
</evidence>
<dbReference type="EMBL" id="JARIHO010000018">
    <property type="protein sequence ID" value="KAJ7347926.1"/>
    <property type="molecule type" value="Genomic_DNA"/>
</dbReference>
<reference evidence="2" key="1">
    <citation type="submission" date="2023-03" db="EMBL/GenBank/DDBJ databases">
        <title>Massive genome expansion in bonnet fungi (Mycena s.s.) driven by repeated elements and novel gene families across ecological guilds.</title>
        <authorList>
            <consortium name="Lawrence Berkeley National Laboratory"/>
            <person name="Harder C.B."/>
            <person name="Miyauchi S."/>
            <person name="Viragh M."/>
            <person name="Kuo A."/>
            <person name="Thoen E."/>
            <person name="Andreopoulos B."/>
            <person name="Lu D."/>
            <person name="Skrede I."/>
            <person name="Drula E."/>
            <person name="Henrissat B."/>
            <person name="Morin E."/>
            <person name="Kohler A."/>
            <person name="Barry K."/>
            <person name="LaButti K."/>
            <person name="Morin E."/>
            <person name="Salamov A."/>
            <person name="Lipzen A."/>
            <person name="Mereny Z."/>
            <person name="Hegedus B."/>
            <person name="Baldrian P."/>
            <person name="Stursova M."/>
            <person name="Weitz H."/>
            <person name="Taylor A."/>
            <person name="Grigoriev I.V."/>
            <person name="Nagy L.G."/>
            <person name="Martin F."/>
            <person name="Kauserud H."/>
        </authorList>
    </citation>
    <scope>NUCLEOTIDE SEQUENCE</scope>
    <source>
        <strain evidence="2">CBHHK002</strain>
    </source>
</reference>
<organism evidence="2 3">
    <name type="scientific">Mycena albidolilacea</name>
    <dbReference type="NCBI Taxonomy" id="1033008"/>
    <lineage>
        <taxon>Eukaryota</taxon>
        <taxon>Fungi</taxon>
        <taxon>Dikarya</taxon>
        <taxon>Basidiomycota</taxon>
        <taxon>Agaricomycotina</taxon>
        <taxon>Agaricomycetes</taxon>
        <taxon>Agaricomycetidae</taxon>
        <taxon>Agaricales</taxon>
        <taxon>Marasmiineae</taxon>
        <taxon>Mycenaceae</taxon>
        <taxon>Mycena</taxon>
    </lineage>
</organism>
<gene>
    <name evidence="2" type="ORF">DFH08DRAFT_808704</name>
</gene>
<keyword evidence="3" id="KW-1185">Reference proteome</keyword>
<accession>A0AAD7ERY8</accession>
<proteinExistence type="predicted"/>
<name>A0AAD7ERY8_9AGAR</name>
<evidence type="ECO:0000313" key="3">
    <source>
        <dbReference type="Proteomes" id="UP001218218"/>
    </source>
</evidence>
<dbReference type="AlphaFoldDB" id="A0AAD7ERY8"/>
<feature type="compositionally biased region" description="Pro residues" evidence="1">
    <location>
        <begin position="108"/>
        <end position="118"/>
    </location>
</feature>
<protein>
    <submittedName>
        <fullName evidence="2">Uncharacterized protein</fullName>
    </submittedName>
</protein>